<dbReference type="InterPro" id="IPR049940">
    <property type="entry name" value="GluQ/Sye"/>
</dbReference>
<keyword evidence="3 7" id="KW-0547">Nucleotide-binding</keyword>
<dbReference type="GO" id="GO:0006424">
    <property type="term" value="P:glutamyl-tRNA aminoacylation"/>
    <property type="evidence" value="ECO:0007669"/>
    <property type="project" value="TreeGrafter"/>
</dbReference>
<organism evidence="10 11">
    <name type="scientific">Enterovirga rhinocerotis</name>
    <dbReference type="NCBI Taxonomy" id="1339210"/>
    <lineage>
        <taxon>Bacteria</taxon>
        <taxon>Pseudomonadati</taxon>
        <taxon>Pseudomonadota</taxon>
        <taxon>Alphaproteobacteria</taxon>
        <taxon>Hyphomicrobiales</taxon>
        <taxon>Methylobacteriaceae</taxon>
        <taxon>Enterovirga</taxon>
    </lineage>
</organism>
<dbReference type="PRINTS" id="PR00987">
    <property type="entry name" value="TRNASYNTHGLU"/>
</dbReference>
<evidence type="ECO:0000256" key="1">
    <source>
        <dbReference type="ARBA" id="ARBA00022598"/>
    </source>
</evidence>
<keyword evidence="2" id="KW-0479">Metal-binding</keyword>
<dbReference type="EMBL" id="SNZR01000016">
    <property type="protein sequence ID" value="TDR87355.1"/>
    <property type="molecule type" value="Genomic_DNA"/>
</dbReference>
<keyword evidence="11" id="KW-1185">Reference proteome</keyword>
<feature type="domain" description="Glutamyl/glutaminyl-tRNA synthetase class Ib catalytic" evidence="9">
    <location>
        <begin position="219"/>
        <end position="306"/>
    </location>
</feature>
<dbReference type="Proteomes" id="UP000295122">
    <property type="component" value="Unassembled WGS sequence"/>
</dbReference>
<name>A0A4R7BSA7_9HYPH</name>
<dbReference type="GO" id="GO:0005524">
    <property type="term" value="F:ATP binding"/>
    <property type="evidence" value="ECO:0007669"/>
    <property type="project" value="UniProtKB-KW"/>
</dbReference>
<dbReference type="NCBIfam" id="NF004315">
    <property type="entry name" value="PRK05710.1-4"/>
    <property type="match status" value="1"/>
</dbReference>
<dbReference type="PROSITE" id="PS00178">
    <property type="entry name" value="AA_TRNA_LIGASE_I"/>
    <property type="match status" value="1"/>
</dbReference>
<dbReference type="InterPro" id="IPR001412">
    <property type="entry name" value="aa-tRNA-synth_I_CS"/>
</dbReference>
<feature type="domain" description="Glutamyl/glutaminyl-tRNA synthetase class Ib catalytic" evidence="9">
    <location>
        <begin position="18"/>
        <end position="171"/>
    </location>
</feature>
<dbReference type="InterPro" id="IPR000924">
    <property type="entry name" value="Glu/Gln-tRNA-synth"/>
</dbReference>
<evidence type="ECO:0000256" key="4">
    <source>
        <dbReference type="ARBA" id="ARBA00022833"/>
    </source>
</evidence>
<comment type="similarity">
    <text evidence="7">Belongs to the class-I aminoacyl-tRNA synthetase family.</text>
</comment>
<protein>
    <submittedName>
        <fullName evidence="10">Glutamyl-Q tRNA(Asp) synthetase</fullName>
    </submittedName>
</protein>
<dbReference type="PANTHER" id="PTHR43311:SF1">
    <property type="entry name" value="GLUTAMYL-Q TRNA(ASP) SYNTHETASE"/>
    <property type="match status" value="1"/>
</dbReference>
<dbReference type="InterPro" id="IPR014729">
    <property type="entry name" value="Rossmann-like_a/b/a_fold"/>
</dbReference>
<evidence type="ECO:0000256" key="3">
    <source>
        <dbReference type="ARBA" id="ARBA00022741"/>
    </source>
</evidence>
<evidence type="ECO:0000313" key="11">
    <source>
        <dbReference type="Proteomes" id="UP000295122"/>
    </source>
</evidence>
<keyword evidence="4" id="KW-0862">Zinc</keyword>
<dbReference type="PANTHER" id="PTHR43311">
    <property type="entry name" value="GLUTAMATE--TRNA LIGASE"/>
    <property type="match status" value="1"/>
</dbReference>
<dbReference type="AlphaFoldDB" id="A0A4R7BSA7"/>
<evidence type="ECO:0000256" key="2">
    <source>
        <dbReference type="ARBA" id="ARBA00022723"/>
    </source>
</evidence>
<sequence length="326" mass="35227">MHGAADSAFSDMSQPTFRFAPSPNGRLHLGHAASALLNERLAREGDGRLLLRIEDIDPVRSRPDLAEAILADLAWLGLAWEEPVRRQSEHMADYEAAACRLREEGLLYPCFCSRSEIGRAAEARAEREGRPIARDPDGTPLYPGTCRGLSAEAIAARMAEGRHPAWRLAMTKALARIKGEPLTWTRFDPAGSALSGAPQDEEDGSVQPGSRPDVAGASEVAADPARWGDAVLVRRDTPTSYHLAVVVDDAIQGVTHVVRGRDLEAATDLHRLLQALLGLPSPHYHHHALILDEAGEKLAKRAGSPALADLRAAGETPASIRRRLGF</sequence>
<accession>A0A4R7BSA7</accession>
<keyword evidence="1 7" id="KW-0436">Ligase</keyword>
<gene>
    <name evidence="10" type="ORF">EV668_4436</name>
</gene>
<dbReference type="SUPFAM" id="SSF52374">
    <property type="entry name" value="Nucleotidylyl transferase"/>
    <property type="match status" value="1"/>
</dbReference>
<evidence type="ECO:0000256" key="6">
    <source>
        <dbReference type="ARBA" id="ARBA00023146"/>
    </source>
</evidence>
<dbReference type="InterPro" id="IPR020058">
    <property type="entry name" value="Glu/Gln-tRNA-synth_Ib_cat-dom"/>
</dbReference>
<feature type="region of interest" description="Disordered" evidence="8">
    <location>
        <begin position="188"/>
        <end position="219"/>
    </location>
</feature>
<keyword evidence="6 7" id="KW-0030">Aminoacyl-tRNA synthetase</keyword>
<keyword evidence="7" id="KW-0648">Protein biosynthesis</keyword>
<dbReference type="Gene3D" id="3.40.50.620">
    <property type="entry name" value="HUPs"/>
    <property type="match status" value="2"/>
</dbReference>
<dbReference type="GO" id="GO:0005829">
    <property type="term" value="C:cytosol"/>
    <property type="evidence" value="ECO:0007669"/>
    <property type="project" value="TreeGrafter"/>
</dbReference>
<dbReference type="GO" id="GO:0004818">
    <property type="term" value="F:glutamate-tRNA ligase activity"/>
    <property type="evidence" value="ECO:0007669"/>
    <property type="project" value="TreeGrafter"/>
</dbReference>
<dbReference type="Pfam" id="PF00749">
    <property type="entry name" value="tRNA-synt_1c"/>
    <property type="match status" value="2"/>
</dbReference>
<keyword evidence="5 7" id="KW-0067">ATP-binding</keyword>
<comment type="caution">
    <text evidence="10">The sequence shown here is derived from an EMBL/GenBank/DDBJ whole genome shotgun (WGS) entry which is preliminary data.</text>
</comment>
<proteinExistence type="inferred from homology"/>
<evidence type="ECO:0000313" key="10">
    <source>
        <dbReference type="EMBL" id="TDR87355.1"/>
    </source>
</evidence>
<evidence type="ECO:0000256" key="8">
    <source>
        <dbReference type="SAM" id="MobiDB-lite"/>
    </source>
</evidence>
<evidence type="ECO:0000256" key="7">
    <source>
        <dbReference type="RuleBase" id="RU363037"/>
    </source>
</evidence>
<reference evidence="10 11" key="1">
    <citation type="submission" date="2019-03" db="EMBL/GenBank/DDBJ databases">
        <title>Genomic Encyclopedia of Type Strains, Phase IV (KMG-IV): sequencing the most valuable type-strain genomes for metagenomic binning, comparative biology and taxonomic classification.</title>
        <authorList>
            <person name="Goeker M."/>
        </authorList>
    </citation>
    <scope>NUCLEOTIDE SEQUENCE [LARGE SCALE GENOMIC DNA]</scope>
    <source>
        <strain evidence="10 11">DSM 25903</strain>
    </source>
</reference>
<evidence type="ECO:0000259" key="9">
    <source>
        <dbReference type="Pfam" id="PF00749"/>
    </source>
</evidence>
<evidence type="ECO:0000256" key="5">
    <source>
        <dbReference type="ARBA" id="ARBA00022840"/>
    </source>
</evidence>